<dbReference type="EMBL" id="JACBZT010000001">
    <property type="protein sequence ID" value="NYJ07202.1"/>
    <property type="molecule type" value="Genomic_DNA"/>
</dbReference>
<evidence type="ECO:0000313" key="1">
    <source>
        <dbReference type="EMBL" id="NYJ07202.1"/>
    </source>
</evidence>
<evidence type="ECO:0000313" key="2">
    <source>
        <dbReference type="Proteomes" id="UP000541969"/>
    </source>
</evidence>
<dbReference type="RefSeq" id="WP_179718876.1">
    <property type="nucleotide sequence ID" value="NZ_JACBZT010000001.1"/>
</dbReference>
<name>A0A853CKY5_9ACTN</name>
<keyword evidence="2" id="KW-1185">Reference proteome</keyword>
<dbReference type="Proteomes" id="UP000541969">
    <property type="component" value="Unassembled WGS sequence"/>
</dbReference>
<dbReference type="AlphaFoldDB" id="A0A853CKY5"/>
<gene>
    <name evidence="1" type="ORF">GGQ55_003480</name>
</gene>
<organism evidence="1 2">
    <name type="scientific">Petropleomorpha daqingensis</name>
    <dbReference type="NCBI Taxonomy" id="2026353"/>
    <lineage>
        <taxon>Bacteria</taxon>
        <taxon>Bacillati</taxon>
        <taxon>Actinomycetota</taxon>
        <taxon>Actinomycetes</taxon>
        <taxon>Geodermatophilales</taxon>
        <taxon>Geodermatophilaceae</taxon>
        <taxon>Petropleomorpha</taxon>
    </lineage>
</organism>
<reference evidence="1 2" key="1">
    <citation type="submission" date="2020-07" db="EMBL/GenBank/DDBJ databases">
        <title>Sequencing the genomes of 1000 actinobacteria strains.</title>
        <authorList>
            <person name="Klenk H.-P."/>
        </authorList>
    </citation>
    <scope>NUCLEOTIDE SEQUENCE [LARGE SCALE GENOMIC DNA]</scope>
    <source>
        <strain evidence="1 2">DSM 104001</strain>
    </source>
</reference>
<protein>
    <submittedName>
        <fullName evidence="1">Uncharacterized protein</fullName>
    </submittedName>
</protein>
<comment type="caution">
    <text evidence="1">The sequence shown here is derived from an EMBL/GenBank/DDBJ whole genome shotgun (WGS) entry which is preliminary data.</text>
</comment>
<accession>A0A853CKY5</accession>
<sequence length="69" mass="6782">MGGELVRSSAPVQARAAGDVAALGRLMSASLGGDLRVTTKQADGTVAAVPGAAAPRSVLDPTGQPGRLR</sequence>
<proteinExistence type="predicted"/>